<dbReference type="Proteomes" id="UP000886602">
    <property type="component" value="Unassembled WGS sequence"/>
</dbReference>
<accession>A0A9D7FAR2</accession>
<evidence type="ECO:0000313" key="2">
    <source>
        <dbReference type="EMBL" id="MBK7422993.1"/>
    </source>
</evidence>
<dbReference type="PANTHER" id="PTHR42663:SF4">
    <property type="entry name" value="SLL1036 PROTEIN"/>
    <property type="match status" value="1"/>
</dbReference>
<comment type="caution">
    <text evidence="2">The sequence shown here is derived from an EMBL/GenBank/DDBJ whole genome shotgun (WGS) entry which is preliminary data.</text>
</comment>
<protein>
    <submittedName>
        <fullName evidence="2">MBL fold metallo-hydrolase</fullName>
    </submittedName>
</protein>
<dbReference type="Pfam" id="PF12706">
    <property type="entry name" value="Lactamase_B_2"/>
    <property type="match status" value="1"/>
</dbReference>
<organism evidence="2 3">
    <name type="scientific">Candidatus Propionivibrio dominans</name>
    <dbReference type="NCBI Taxonomy" id="2954373"/>
    <lineage>
        <taxon>Bacteria</taxon>
        <taxon>Pseudomonadati</taxon>
        <taxon>Pseudomonadota</taxon>
        <taxon>Betaproteobacteria</taxon>
        <taxon>Rhodocyclales</taxon>
        <taxon>Rhodocyclaceae</taxon>
        <taxon>Propionivibrio</taxon>
    </lineage>
</organism>
<evidence type="ECO:0000259" key="1">
    <source>
        <dbReference type="Pfam" id="PF12706"/>
    </source>
</evidence>
<dbReference type="Gene3D" id="3.60.15.10">
    <property type="entry name" value="Ribonuclease Z/Hydroxyacylglutathione hydrolase-like"/>
    <property type="match status" value="1"/>
</dbReference>
<proteinExistence type="predicted"/>
<dbReference type="EMBL" id="JADJNC010000011">
    <property type="protein sequence ID" value="MBK7422993.1"/>
    <property type="molecule type" value="Genomic_DNA"/>
</dbReference>
<dbReference type="InterPro" id="IPR001279">
    <property type="entry name" value="Metallo-B-lactamas"/>
</dbReference>
<gene>
    <name evidence="2" type="ORF">IPJ48_07805</name>
</gene>
<dbReference type="InterPro" id="IPR036866">
    <property type="entry name" value="RibonucZ/Hydroxyglut_hydro"/>
</dbReference>
<name>A0A9D7FAR2_9RHOO</name>
<evidence type="ECO:0000313" key="3">
    <source>
        <dbReference type="Proteomes" id="UP000886602"/>
    </source>
</evidence>
<dbReference type="PANTHER" id="PTHR42663">
    <property type="entry name" value="HYDROLASE C777.06C-RELATED-RELATED"/>
    <property type="match status" value="1"/>
</dbReference>
<dbReference type="SUPFAM" id="SSF56281">
    <property type="entry name" value="Metallo-hydrolase/oxidoreductase"/>
    <property type="match status" value="1"/>
</dbReference>
<sequence length="318" mass="35688">MKIRFWGTRGSIPVSLTTADIRAKLIEAVQGARDRRLDHRADIEAYIDGLGFDVAGTYGGHSSCVQIDAGGDEFVVLDMGSGARPFGQSMIERFGPGKPQTYHVFMSHLHWDHIMGFPFFTPIYIPGNRIVVHSCHENVEYAFRRQQREPSFPVDFEQLGADISFDVLQPDTPYSIAGLTVRAKLQRHAGDSYGWRFEHEGKSVIYSTDSEHRLEDAAECAAFVDFFANADAVIFDAMYSLADAISVKADWGHSSNIVGVELCQMARARRLVMFHHEPAYDDARIEQVLGETRRFEEITRDGHAVEVLSAWDGLELTL</sequence>
<feature type="domain" description="Metallo-beta-lactamase" evidence="1">
    <location>
        <begin position="100"/>
        <end position="276"/>
    </location>
</feature>
<dbReference type="AlphaFoldDB" id="A0A9D7FAR2"/>
<reference evidence="2" key="1">
    <citation type="submission" date="2020-10" db="EMBL/GenBank/DDBJ databases">
        <title>Connecting structure to function with the recovery of over 1000 high-quality activated sludge metagenome-assembled genomes encoding full-length rRNA genes using long-read sequencing.</title>
        <authorList>
            <person name="Singleton C.M."/>
            <person name="Petriglieri F."/>
            <person name="Kristensen J.M."/>
            <person name="Kirkegaard R.H."/>
            <person name="Michaelsen T.Y."/>
            <person name="Andersen M.H."/>
            <person name="Karst S.M."/>
            <person name="Dueholm M.S."/>
            <person name="Nielsen P.H."/>
            <person name="Albertsen M."/>
        </authorList>
    </citation>
    <scope>NUCLEOTIDE SEQUENCE</scope>
    <source>
        <strain evidence="2">EsbW_18-Q3-R4-48_MAXAC.044</strain>
    </source>
</reference>
<dbReference type="CDD" id="cd07715">
    <property type="entry name" value="TaR3-like_MBL-fold"/>
    <property type="match status" value="1"/>
</dbReference>